<dbReference type="RefSeq" id="WP_013653991.1">
    <property type="nucleotide sequence ID" value="NC_015259.1"/>
</dbReference>
<protein>
    <submittedName>
        <fullName evidence="1">Uncharacterized protein</fullName>
    </submittedName>
</protein>
<dbReference type="SUPFAM" id="SSF50199">
    <property type="entry name" value="Staphylococcal nuclease"/>
    <property type="match status" value="1"/>
</dbReference>
<evidence type="ECO:0000313" key="2">
    <source>
        <dbReference type="Proteomes" id="UP000008130"/>
    </source>
</evidence>
<keyword evidence="2" id="KW-1185">Reference proteome</keyword>
<accession>F2IY70</accession>
<proteinExistence type="predicted"/>
<gene>
    <name evidence="1" type="ordered locus">SL003B_3260</name>
</gene>
<dbReference type="EMBL" id="CP002568">
    <property type="protein sequence ID" value="ADZ71682.1"/>
    <property type="molecule type" value="Genomic_DNA"/>
</dbReference>
<evidence type="ECO:0000313" key="1">
    <source>
        <dbReference type="EMBL" id="ADZ71682.1"/>
    </source>
</evidence>
<dbReference type="eggNOG" id="COG1525">
    <property type="taxonomic scope" value="Bacteria"/>
</dbReference>
<reference evidence="1 2" key="1">
    <citation type="journal article" date="2011" name="J. Bacteriol.">
        <title>Complete genome sequence of Polymorphum gilvum SL003B-26A1T, a crude oil-degrading bacterium from oil-polluted saline soil.</title>
        <authorList>
            <person name="Li S.G."/>
            <person name="Tang Y.Q."/>
            <person name="Nie Y."/>
            <person name="Cai M."/>
            <person name="Wu X.L."/>
        </authorList>
    </citation>
    <scope>NUCLEOTIDE SEQUENCE [LARGE SCALE GENOMIC DNA]</scope>
    <source>
        <strain evidence="2">LMG 25793 / CGMCC 1.9160 / SL003B-26A1</strain>
    </source>
</reference>
<sequence>MTAGRAIVAALAAALLGALLYATPFGKSLETPVEVTASGDDPVPNNVTDALSQAAVQPEIGIAEAPPDDPAPLPQQIRNVSPEGASPPPVTGTLKRIAPDERLLSPSQFAKMPDTTVTLKRPVVRDAGVLVAGSLVVHLAHIVAPAVETQCTSTQGDPWPCGARARTELQRVIRLLAVECEKTADLGDGEIVAVCRRNRIDLGAWLLRNGWATPAPDAPAGYRDLETGARQARAGMWRSEEAADLAPAVEFAIPNLDLDGLLASDVAADPFRVGDDFDGATGVPDPASGLPGSDL</sequence>
<dbReference type="InterPro" id="IPR035437">
    <property type="entry name" value="SNase_OB-fold_sf"/>
</dbReference>
<dbReference type="Proteomes" id="UP000008130">
    <property type="component" value="Chromosome"/>
</dbReference>
<dbReference type="AlphaFoldDB" id="F2IY70"/>
<dbReference type="PATRIC" id="fig|991905.3.peg.3352"/>
<dbReference type="Gene3D" id="2.40.50.90">
    <property type="match status" value="1"/>
</dbReference>
<dbReference type="KEGG" id="pgv:SL003B_3260"/>
<dbReference type="OrthoDB" id="9805504at2"/>
<dbReference type="STRING" id="991905.SL003B_3260"/>
<name>F2IY70_POLGS</name>
<dbReference type="HOGENOM" id="CLU_942872_0_0_5"/>
<organism evidence="1 2">
    <name type="scientific">Polymorphum gilvum (strain LMG 25793 / CGMCC 1.9160 / SL003B-26A1)</name>
    <dbReference type="NCBI Taxonomy" id="991905"/>
    <lineage>
        <taxon>Bacteria</taxon>
        <taxon>Pseudomonadati</taxon>
        <taxon>Pseudomonadota</taxon>
        <taxon>Alphaproteobacteria</taxon>
        <taxon>Rhodobacterales</taxon>
        <taxon>Paracoccaceae</taxon>
        <taxon>Polymorphum</taxon>
    </lineage>
</organism>